<gene>
    <name evidence="2" type="ORF">PMYSY11_3177</name>
</gene>
<dbReference type="EMBL" id="LR215729">
    <property type="protein sequence ID" value="VEV98221.1"/>
    <property type="molecule type" value="Genomic_DNA"/>
</dbReference>
<accession>A0A653E802</accession>
<dbReference type="InterPro" id="IPR011105">
    <property type="entry name" value="Cell_wall_hydrolase_SleB"/>
</dbReference>
<evidence type="ECO:0000259" key="1">
    <source>
        <dbReference type="Pfam" id="PF07486"/>
    </source>
</evidence>
<dbReference type="Pfam" id="PF07486">
    <property type="entry name" value="Hydrolase_2"/>
    <property type="match status" value="1"/>
</dbReference>
<dbReference type="GO" id="GO:0016787">
    <property type="term" value="F:hydrolase activity"/>
    <property type="evidence" value="ECO:0007669"/>
    <property type="project" value="UniProtKB-KW"/>
</dbReference>
<proteinExistence type="predicted"/>
<protein>
    <submittedName>
        <fullName evidence="2">Hydrolase</fullName>
    </submittedName>
</protein>
<feature type="domain" description="Cell wall hydrolase SleB" evidence="1">
    <location>
        <begin position="21"/>
        <end position="133"/>
    </location>
</feature>
<organism evidence="2">
    <name type="scientific">Pseudomonas marincola</name>
    <dbReference type="NCBI Taxonomy" id="437900"/>
    <lineage>
        <taxon>Bacteria</taxon>
        <taxon>Pseudomonadati</taxon>
        <taxon>Pseudomonadota</taxon>
        <taxon>Gammaproteobacteria</taxon>
        <taxon>Pseudomonadales</taxon>
        <taxon>Pseudomonadaceae</taxon>
        <taxon>Pseudomonas</taxon>
    </lineage>
</organism>
<name>A0A653E802_9PSED</name>
<dbReference type="Gene3D" id="1.10.10.2520">
    <property type="entry name" value="Cell wall hydrolase SleB, domain 1"/>
    <property type="match status" value="1"/>
</dbReference>
<dbReference type="InterPro" id="IPR042047">
    <property type="entry name" value="SleB_dom1"/>
</dbReference>
<sequence>MSTPAEIDVVTRTVWGEARSEGTAGMVAVAWVIKNRADKGGWWGNTLEGVCLKKWQFSCWNDGDPSAPYLRGRKTIPPREYMLAREAVVAVLDGHETDPTLGATHYYAPRSVKEPAWAKGATKTTQIGHHIFFKNVP</sequence>
<dbReference type="AlphaFoldDB" id="A0A653E802"/>
<reference evidence="2" key="1">
    <citation type="submission" date="2019-02" db="EMBL/GenBank/DDBJ databases">
        <authorList>
            <consortium name="Genoscope - CEA"/>
            <person name="William W."/>
        </authorList>
    </citation>
    <scope>NUCLEOTIDE SEQUENCE [LARGE SCALE GENOMIC DNA]</scope>
    <source>
        <strain evidence="2">YSy11</strain>
    </source>
</reference>
<dbReference type="RefSeq" id="WP_239655549.1">
    <property type="nucleotide sequence ID" value="NZ_LR215729.2"/>
</dbReference>
<dbReference type="Gene3D" id="6.20.240.60">
    <property type="match status" value="1"/>
</dbReference>
<keyword evidence="2" id="KW-0378">Hydrolase</keyword>
<evidence type="ECO:0000313" key="2">
    <source>
        <dbReference type="EMBL" id="VEV98221.1"/>
    </source>
</evidence>